<keyword evidence="4" id="KW-1185">Reference proteome</keyword>
<gene>
    <name evidence="3" type="ORF">SAMN05216210_1697</name>
</gene>
<sequence>MYLKKAYVASFLLMTSLPVVAQEGEPGFDIGWGSGLNAIPLGGWATALITLSMLVTAGIFFKQRKAGGGVAAVVLSASIAVIGYQQDVLALPSLVDRLIDSPSGSDFLSCIETDGWEISTNQPNGIVFTRIEPNFGLIRLSEGEPLQPKLGGTCSLNDRLMPGETCTLECSFGEIPIDQFPQ</sequence>
<dbReference type="AlphaFoldDB" id="A0A1H2FNT4"/>
<dbReference type="RefSeq" id="WP_157719152.1">
    <property type="nucleotide sequence ID" value="NZ_LT629787.1"/>
</dbReference>
<proteinExistence type="predicted"/>
<evidence type="ECO:0008006" key="5">
    <source>
        <dbReference type="Google" id="ProtNLM"/>
    </source>
</evidence>
<evidence type="ECO:0000313" key="4">
    <source>
        <dbReference type="Proteomes" id="UP000243924"/>
    </source>
</evidence>
<evidence type="ECO:0000256" key="2">
    <source>
        <dbReference type="SAM" id="SignalP"/>
    </source>
</evidence>
<evidence type="ECO:0000256" key="1">
    <source>
        <dbReference type="SAM" id="Phobius"/>
    </source>
</evidence>
<organism evidence="3 4">
    <name type="scientific">Halopseudomonas salegens</name>
    <dbReference type="NCBI Taxonomy" id="1434072"/>
    <lineage>
        <taxon>Bacteria</taxon>
        <taxon>Pseudomonadati</taxon>
        <taxon>Pseudomonadota</taxon>
        <taxon>Gammaproteobacteria</taxon>
        <taxon>Pseudomonadales</taxon>
        <taxon>Pseudomonadaceae</taxon>
        <taxon>Halopseudomonas</taxon>
    </lineage>
</organism>
<feature type="signal peptide" evidence="2">
    <location>
        <begin position="1"/>
        <end position="21"/>
    </location>
</feature>
<feature type="chain" id="PRO_5009274101" description="Midcut-by-XrtH protein" evidence="2">
    <location>
        <begin position="22"/>
        <end position="182"/>
    </location>
</feature>
<keyword evidence="1" id="KW-1133">Transmembrane helix</keyword>
<dbReference type="STRING" id="1434072.SAMN05216210_1697"/>
<keyword evidence="2" id="KW-0732">Signal</keyword>
<reference evidence="4" key="1">
    <citation type="submission" date="2016-10" db="EMBL/GenBank/DDBJ databases">
        <authorList>
            <person name="Varghese N."/>
            <person name="Submissions S."/>
        </authorList>
    </citation>
    <scope>NUCLEOTIDE SEQUENCE [LARGE SCALE GENOMIC DNA]</scope>
    <source>
        <strain evidence="4">CECT 8338</strain>
    </source>
</reference>
<name>A0A1H2FNT4_9GAMM</name>
<evidence type="ECO:0000313" key="3">
    <source>
        <dbReference type="EMBL" id="SDU09037.1"/>
    </source>
</evidence>
<feature type="transmembrane region" description="Helical" evidence="1">
    <location>
        <begin position="66"/>
        <end position="84"/>
    </location>
</feature>
<dbReference type="Proteomes" id="UP000243924">
    <property type="component" value="Chromosome I"/>
</dbReference>
<accession>A0A1H2FNT4</accession>
<dbReference type="EMBL" id="LT629787">
    <property type="protein sequence ID" value="SDU09037.1"/>
    <property type="molecule type" value="Genomic_DNA"/>
</dbReference>
<keyword evidence="1" id="KW-0472">Membrane</keyword>
<keyword evidence="1" id="KW-0812">Transmembrane</keyword>
<protein>
    <recommendedName>
        <fullName evidence="5">Midcut-by-XrtH protein</fullName>
    </recommendedName>
</protein>
<feature type="transmembrane region" description="Helical" evidence="1">
    <location>
        <begin position="37"/>
        <end position="61"/>
    </location>
</feature>